<dbReference type="GO" id="GO:0005524">
    <property type="term" value="F:ATP binding"/>
    <property type="evidence" value="ECO:0007669"/>
    <property type="project" value="InterPro"/>
</dbReference>
<comment type="caution">
    <text evidence="3">The sequence shown here is derived from an EMBL/GenBank/DDBJ whole genome shotgun (WGS) entry which is preliminary data.</text>
</comment>
<feature type="compositionally biased region" description="Basic and acidic residues" evidence="1">
    <location>
        <begin position="168"/>
        <end position="178"/>
    </location>
</feature>
<feature type="domain" description="Phosphoribulokinase/uridine kinase" evidence="2">
    <location>
        <begin position="21"/>
        <end position="196"/>
    </location>
</feature>
<dbReference type="SUPFAM" id="SSF52540">
    <property type="entry name" value="P-loop containing nucleoside triphosphate hydrolases"/>
    <property type="match status" value="1"/>
</dbReference>
<organism evidence="3 4">
    <name type="scientific">Desertihabitans brevis</name>
    <dbReference type="NCBI Taxonomy" id="2268447"/>
    <lineage>
        <taxon>Bacteria</taxon>
        <taxon>Bacillati</taxon>
        <taxon>Actinomycetota</taxon>
        <taxon>Actinomycetes</taxon>
        <taxon>Propionibacteriales</taxon>
        <taxon>Propionibacteriaceae</taxon>
        <taxon>Desertihabitans</taxon>
    </lineage>
</organism>
<keyword evidence="3" id="KW-0418">Kinase</keyword>
<dbReference type="InterPro" id="IPR006083">
    <property type="entry name" value="PRK/URK"/>
</dbReference>
<keyword evidence="4" id="KW-1185">Reference proteome</keyword>
<evidence type="ECO:0000259" key="2">
    <source>
        <dbReference type="Pfam" id="PF00485"/>
    </source>
</evidence>
<reference evidence="3 4" key="1">
    <citation type="submission" date="2018-07" db="EMBL/GenBank/DDBJ databases">
        <title>Desertimonas flava gen. nov. sp. nov.</title>
        <authorList>
            <person name="Liu S."/>
        </authorList>
    </citation>
    <scope>NUCLEOTIDE SEQUENCE [LARGE SCALE GENOMIC DNA]</scope>
    <source>
        <strain evidence="3 4">16Sb5-5</strain>
    </source>
</reference>
<dbReference type="InterPro" id="IPR027417">
    <property type="entry name" value="P-loop_NTPase"/>
</dbReference>
<sequence length="211" mass="22683">MTLQQAVDRAGLLLGRGRRLLGIAGAPGAGKSVLAEALVAALGPRAVLVAMDGFHLDDRVLRAHGSWERKGAPETFDADGYLALLQRLRTADRPVYAPLFDRGSEQSVAGAIEVGPEIELVVTEGNYLLLDREPWSQVAGLLDECWFLAPPEDVRTARLVERHRRHGRSEDGARDRASGPDQRNAELVLPTAARADWRLAVADLGAATGPG</sequence>
<evidence type="ECO:0000256" key="1">
    <source>
        <dbReference type="SAM" id="MobiDB-lite"/>
    </source>
</evidence>
<evidence type="ECO:0000313" key="3">
    <source>
        <dbReference type="EMBL" id="RCK68708.1"/>
    </source>
</evidence>
<dbReference type="AlphaFoldDB" id="A0A367YSB0"/>
<protein>
    <submittedName>
        <fullName evidence="3">Nucleoside/nucleotide kinase family protein</fullName>
    </submittedName>
</protein>
<gene>
    <name evidence="3" type="ORF">DT076_14050</name>
</gene>
<dbReference type="PANTHER" id="PTHR10285">
    <property type="entry name" value="URIDINE KINASE"/>
    <property type="match status" value="1"/>
</dbReference>
<dbReference type="Proteomes" id="UP000252770">
    <property type="component" value="Unassembled WGS sequence"/>
</dbReference>
<name>A0A367YSB0_9ACTN</name>
<dbReference type="Pfam" id="PF00485">
    <property type="entry name" value="PRK"/>
    <property type="match status" value="1"/>
</dbReference>
<evidence type="ECO:0000313" key="4">
    <source>
        <dbReference type="Proteomes" id="UP000252770"/>
    </source>
</evidence>
<dbReference type="EMBL" id="QOUI01000009">
    <property type="protein sequence ID" value="RCK68708.1"/>
    <property type="molecule type" value="Genomic_DNA"/>
</dbReference>
<accession>A0A367YSB0</accession>
<dbReference type="GO" id="GO:0016301">
    <property type="term" value="F:kinase activity"/>
    <property type="evidence" value="ECO:0007669"/>
    <property type="project" value="UniProtKB-KW"/>
</dbReference>
<dbReference type="NCBIfam" id="NF006743">
    <property type="entry name" value="PRK09270.1-2"/>
    <property type="match status" value="1"/>
</dbReference>
<dbReference type="RefSeq" id="WP_114127334.1">
    <property type="nucleotide sequence ID" value="NZ_QOUI01000009.1"/>
</dbReference>
<proteinExistence type="predicted"/>
<dbReference type="Gene3D" id="3.40.50.300">
    <property type="entry name" value="P-loop containing nucleotide triphosphate hydrolases"/>
    <property type="match status" value="1"/>
</dbReference>
<feature type="region of interest" description="Disordered" evidence="1">
    <location>
        <begin position="163"/>
        <end position="184"/>
    </location>
</feature>
<keyword evidence="3" id="KW-0808">Transferase</keyword>